<dbReference type="AlphaFoldDB" id="A0A0P8AIZ5"/>
<feature type="region of interest" description="Disordered" evidence="1">
    <location>
        <begin position="308"/>
        <end position="391"/>
    </location>
</feature>
<dbReference type="Proteomes" id="UP000050360">
    <property type="component" value="Unassembled WGS sequence"/>
</dbReference>
<comment type="caution">
    <text evidence="2">The sequence shown here is derived from an EMBL/GenBank/DDBJ whole genome shotgun (WGS) entry which is preliminary data.</text>
</comment>
<accession>A0A0P8AIZ5</accession>
<protein>
    <submittedName>
        <fullName evidence="2">Uncharacterized protein</fullName>
    </submittedName>
</protein>
<dbReference type="EMBL" id="LKCM01000070">
    <property type="protein sequence ID" value="KPQ44606.1"/>
    <property type="molecule type" value="Genomic_DNA"/>
</dbReference>
<sequence length="391" mass="44371">MTIKQKEKFVRQPALRIFAAELAESKQTITEHVEGRDYDSRYQLTPSGVKVKRVFIIGVLVEVDNVESSGDYLRGRIIDPTGAFTVYAGQYQPEALRALSGFTIPCFVAVVGKTNAYRPDEKTTIVSIRPETIVEIDAKTRDYWIKETVSSTIERVERSQLPEAEKEKYRQICRNALTKLIDLPQEIRTYLPEIEIPEEPHQEENIPASPIIEQSIIKDEQPEQSVIEDEQPDDTEVKKILSLMMEISDKVPQKVVSYIELVETAREMLGIKEETAVEAIKRLMNEGRCNESTVGFLHPIISEEEPLATLSPSTSEKHTELESANKTVIAPVSSAEEGLKSENEIPENLNPQEIKESKTRLNNPAKARKRKKKTEEKPVRKTQKALFPETE</sequence>
<gene>
    <name evidence="2" type="ORF">MPEBLZ_00833</name>
</gene>
<reference evidence="2 3" key="1">
    <citation type="submission" date="2015-09" db="EMBL/GenBank/DDBJ databases">
        <title>A metagenomics-based metabolic model of nitrate-dependent anaerobic oxidation of methane by Methanoperedens-like archaea.</title>
        <authorList>
            <person name="Arshad A."/>
            <person name="Speth D.R."/>
            <person name="De Graaf R.M."/>
            <person name="Op Den Camp H.J."/>
            <person name="Jetten M.S."/>
            <person name="Welte C.U."/>
        </authorList>
    </citation>
    <scope>NUCLEOTIDE SEQUENCE [LARGE SCALE GENOMIC DNA]</scope>
</reference>
<organism evidence="2 3">
    <name type="scientific">Candidatus Methanoperedens nitratireducens</name>
    <dbReference type="NCBI Taxonomy" id="1392998"/>
    <lineage>
        <taxon>Archaea</taxon>
        <taxon>Methanobacteriati</taxon>
        <taxon>Methanobacteriota</taxon>
        <taxon>Stenosarchaea group</taxon>
        <taxon>Methanomicrobia</taxon>
        <taxon>Methanosarcinales</taxon>
        <taxon>ANME-2 cluster</taxon>
        <taxon>Candidatus Methanoperedentaceae</taxon>
        <taxon>Candidatus Methanoperedens</taxon>
    </lineage>
</organism>
<name>A0A0P8AIZ5_9EURY</name>
<evidence type="ECO:0000256" key="1">
    <source>
        <dbReference type="SAM" id="MobiDB-lite"/>
    </source>
</evidence>
<proteinExistence type="predicted"/>
<evidence type="ECO:0000313" key="3">
    <source>
        <dbReference type="Proteomes" id="UP000050360"/>
    </source>
</evidence>
<evidence type="ECO:0000313" key="2">
    <source>
        <dbReference type="EMBL" id="KPQ44606.1"/>
    </source>
</evidence>